<dbReference type="AlphaFoldDB" id="A0A2D0NHB7"/>
<gene>
    <name evidence="1" type="ORF">CRP01_05565</name>
</gene>
<accession>A0A2D0NHB7</accession>
<dbReference type="OrthoDB" id="9815559at2"/>
<organism evidence="1 2">
    <name type="scientific">Flavilitoribacter nigricans (strain ATCC 23147 / DSM 23189 / NBRC 102662 / NCIMB 1420 / SS-2)</name>
    <name type="common">Lewinella nigricans</name>
    <dbReference type="NCBI Taxonomy" id="1122177"/>
    <lineage>
        <taxon>Bacteria</taxon>
        <taxon>Pseudomonadati</taxon>
        <taxon>Bacteroidota</taxon>
        <taxon>Saprospiria</taxon>
        <taxon>Saprospirales</taxon>
        <taxon>Lewinellaceae</taxon>
        <taxon>Flavilitoribacter</taxon>
    </lineage>
</organism>
<dbReference type="InterPro" id="IPR029044">
    <property type="entry name" value="Nucleotide-diphossugar_trans"/>
</dbReference>
<dbReference type="SUPFAM" id="SSF53448">
    <property type="entry name" value="Nucleotide-diphospho-sugar transferases"/>
    <property type="match status" value="1"/>
</dbReference>
<dbReference type="RefSeq" id="WP_099149018.1">
    <property type="nucleotide sequence ID" value="NZ_PDUD01000009.1"/>
</dbReference>
<proteinExistence type="predicted"/>
<name>A0A2D0NHB7_FLAN2</name>
<evidence type="ECO:0000313" key="2">
    <source>
        <dbReference type="Proteomes" id="UP000223913"/>
    </source>
</evidence>
<protein>
    <submittedName>
        <fullName evidence="1">Uncharacterized protein</fullName>
    </submittedName>
</protein>
<dbReference type="EMBL" id="PDUD01000009">
    <property type="protein sequence ID" value="PHN07569.1"/>
    <property type="molecule type" value="Genomic_DNA"/>
</dbReference>
<sequence length="228" mass="25879">MTIGIAVLCRYSSSRLPGKVLMPIGGKPVLQHIIDRLQKLEPHRPVVVATSEESSDDAIAAYCEKQGIDYFRGSLTDVAGRFLSLARQFDWDYVVRINGDNLFIDLEALQFMIEKADTGQYDFVSSVKDRTFPFGMSIEIVRTAFYANIVAQMTEDRHREHVTLFLYDHPELGARCYHFNTTYPGLSGLQMAIDTRADFERAEQILDRLGDRSESYDLGDLAKILQNL</sequence>
<dbReference type="Pfam" id="PF02348">
    <property type="entry name" value="CTP_transf_3"/>
    <property type="match status" value="1"/>
</dbReference>
<dbReference type="Proteomes" id="UP000223913">
    <property type="component" value="Unassembled WGS sequence"/>
</dbReference>
<keyword evidence="2" id="KW-1185">Reference proteome</keyword>
<dbReference type="Gene3D" id="3.90.550.10">
    <property type="entry name" value="Spore Coat Polysaccharide Biosynthesis Protein SpsA, Chain A"/>
    <property type="match status" value="1"/>
</dbReference>
<dbReference type="PANTHER" id="PTHR42866:SF1">
    <property type="entry name" value="SPORE COAT POLYSACCHARIDE BIOSYNTHESIS PROTEIN SPSF"/>
    <property type="match status" value="1"/>
</dbReference>
<comment type="caution">
    <text evidence="1">The sequence shown here is derived from an EMBL/GenBank/DDBJ whole genome shotgun (WGS) entry which is preliminary data.</text>
</comment>
<dbReference type="GO" id="GO:0005829">
    <property type="term" value="C:cytosol"/>
    <property type="evidence" value="ECO:0007669"/>
    <property type="project" value="TreeGrafter"/>
</dbReference>
<evidence type="ECO:0000313" key="1">
    <source>
        <dbReference type="EMBL" id="PHN07569.1"/>
    </source>
</evidence>
<dbReference type="InterPro" id="IPR003329">
    <property type="entry name" value="Cytidylyl_trans"/>
</dbReference>
<dbReference type="PANTHER" id="PTHR42866">
    <property type="entry name" value="3-DEOXY-MANNO-OCTULOSONATE CYTIDYLYLTRANSFERASE"/>
    <property type="match status" value="1"/>
</dbReference>
<reference evidence="1 2" key="1">
    <citation type="submission" date="2017-10" db="EMBL/GenBank/DDBJ databases">
        <title>The draft genome sequence of Lewinella nigricans NBRC 102662.</title>
        <authorList>
            <person name="Wang K."/>
        </authorList>
    </citation>
    <scope>NUCLEOTIDE SEQUENCE [LARGE SCALE GENOMIC DNA]</scope>
    <source>
        <strain evidence="1 2">NBRC 102662</strain>
    </source>
</reference>